<reference evidence="3 4" key="1">
    <citation type="journal article" date="2019" name="Int. J. Syst. Evol. Microbiol.">
        <title>The Global Catalogue of Microorganisms (GCM) 10K type strain sequencing project: providing services to taxonomists for standard genome sequencing and annotation.</title>
        <authorList>
            <consortium name="The Broad Institute Genomics Platform"/>
            <consortium name="The Broad Institute Genome Sequencing Center for Infectious Disease"/>
            <person name="Wu L."/>
            <person name="Ma J."/>
        </authorList>
    </citation>
    <scope>NUCLEOTIDE SEQUENCE [LARGE SCALE GENOMIC DNA]</scope>
    <source>
        <strain evidence="3 4">JCM 16083</strain>
    </source>
</reference>
<keyword evidence="1" id="KW-0732">Signal</keyword>
<dbReference type="EMBL" id="BAAAFH010000003">
    <property type="protein sequence ID" value="GAA0874191.1"/>
    <property type="molecule type" value="Genomic_DNA"/>
</dbReference>
<organism evidence="3 4">
    <name type="scientific">Wandonia haliotis</name>
    <dbReference type="NCBI Taxonomy" id="574963"/>
    <lineage>
        <taxon>Bacteria</taxon>
        <taxon>Pseudomonadati</taxon>
        <taxon>Bacteroidota</taxon>
        <taxon>Flavobacteriia</taxon>
        <taxon>Flavobacteriales</taxon>
        <taxon>Crocinitomicaceae</taxon>
        <taxon>Wandonia</taxon>
    </lineage>
</organism>
<protein>
    <recommendedName>
        <fullName evidence="2">Outer membrane protein beta-barrel domain-containing protein</fullName>
    </recommendedName>
</protein>
<evidence type="ECO:0000313" key="4">
    <source>
        <dbReference type="Proteomes" id="UP001501126"/>
    </source>
</evidence>
<feature type="signal peptide" evidence="1">
    <location>
        <begin position="1"/>
        <end position="32"/>
    </location>
</feature>
<comment type="caution">
    <text evidence="3">The sequence shown here is derived from an EMBL/GenBank/DDBJ whole genome shotgun (WGS) entry which is preliminary data.</text>
</comment>
<accession>A0ABN1MLN9</accession>
<gene>
    <name evidence="3" type="ORF">GCM10009118_05990</name>
</gene>
<evidence type="ECO:0000259" key="2">
    <source>
        <dbReference type="Pfam" id="PF13568"/>
    </source>
</evidence>
<proteinExistence type="predicted"/>
<evidence type="ECO:0000256" key="1">
    <source>
        <dbReference type="SAM" id="SignalP"/>
    </source>
</evidence>
<dbReference type="Pfam" id="PF13568">
    <property type="entry name" value="OMP_b-brl_2"/>
    <property type="match status" value="1"/>
</dbReference>
<feature type="domain" description="Outer membrane protein beta-barrel" evidence="2">
    <location>
        <begin position="87"/>
        <end position="231"/>
    </location>
</feature>
<name>A0ABN1MLN9_9FLAO</name>
<dbReference type="InterPro" id="IPR025665">
    <property type="entry name" value="Beta-barrel_OMP_2"/>
</dbReference>
<sequence length="257" mass="29860">MGKKVQKTMNYRLIIFVSFICLFFTKNSFSQADTIKKQDTQSRYNPGLLWRFTGFEPRYGKEGEKYDRLVVDICYNDWLGDKNGTKTQWYSIGYNINLLFDVPFNKQSTASMGIGLSFSHVNLMNNGVLRSNDSLETTTLTPHFAGETPRKMNKFVANYIEIPVEFRFRSPGYQHFKFHLGFKAGVRISSFERWKEGSKKFKEFNHPDIARFRYGITARIGIRNWALFGSFFISDLFTNSQSSQLLPYSFGISLSLF</sequence>
<keyword evidence="4" id="KW-1185">Reference proteome</keyword>
<feature type="chain" id="PRO_5046295430" description="Outer membrane protein beta-barrel domain-containing protein" evidence="1">
    <location>
        <begin position="33"/>
        <end position="257"/>
    </location>
</feature>
<dbReference type="Proteomes" id="UP001501126">
    <property type="component" value="Unassembled WGS sequence"/>
</dbReference>
<evidence type="ECO:0000313" key="3">
    <source>
        <dbReference type="EMBL" id="GAA0874191.1"/>
    </source>
</evidence>